<dbReference type="Gene3D" id="3.60.15.10">
    <property type="entry name" value="Ribonuclease Z/Hydroxyacylglutathione hydrolase-like"/>
    <property type="match status" value="1"/>
</dbReference>
<dbReference type="GO" id="GO:0016787">
    <property type="term" value="F:hydrolase activity"/>
    <property type="evidence" value="ECO:0007669"/>
    <property type="project" value="UniProtKB-KW"/>
</dbReference>
<dbReference type="OrthoDB" id="9784009at2"/>
<keyword evidence="3" id="KW-0378">Hydrolase</keyword>
<organism evidence="3 4">
    <name type="scientific">Luteimonas chenhongjianii</name>
    <dbReference type="NCBI Taxonomy" id="2006110"/>
    <lineage>
        <taxon>Bacteria</taxon>
        <taxon>Pseudomonadati</taxon>
        <taxon>Pseudomonadota</taxon>
        <taxon>Gammaproteobacteria</taxon>
        <taxon>Lysobacterales</taxon>
        <taxon>Lysobacteraceae</taxon>
        <taxon>Luteimonas</taxon>
    </lineage>
</organism>
<dbReference type="PANTHER" id="PTHR43084">
    <property type="entry name" value="PERSULFIDE DIOXYGENASE ETHE1"/>
    <property type="match status" value="1"/>
</dbReference>
<protein>
    <submittedName>
        <fullName evidence="3">MBL fold metallo-hydrolase</fullName>
    </submittedName>
</protein>
<dbReference type="InterPro" id="IPR036866">
    <property type="entry name" value="RibonucZ/Hydroxyglut_hydro"/>
</dbReference>
<dbReference type="RefSeq" id="WP_096298817.1">
    <property type="nucleotide sequence ID" value="NZ_CP023406.1"/>
</dbReference>
<gene>
    <name evidence="3" type="ORF">CNR27_11215</name>
</gene>
<dbReference type="Proteomes" id="UP000218968">
    <property type="component" value="Chromosome"/>
</dbReference>
<keyword evidence="1" id="KW-0479">Metal-binding</keyword>
<dbReference type="InterPro" id="IPR051682">
    <property type="entry name" value="Mito_Persulfide_Diox"/>
</dbReference>
<keyword evidence="4" id="KW-1185">Reference proteome</keyword>
<evidence type="ECO:0000256" key="1">
    <source>
        <dbReference type="ARBA" id="ARBA00022723"/>
    </source>
</evidence>
<dbReference type="GO" id="GO:0070813">
    <property type="term" value="P:hydrogen sulfide metabolic process"/>
    <property type="evidence" value="ECO:0007669"/>
    <property type="project" value="TreeGrafter"/>
</dbReference>
<evidence type="ECO:0000313" key="3">
    <source>
        <dbReference type="EMBL" id="ATD67928.1"/>
    </source>
</evidence>
<dbReference type="GO" id="GO:0046872">
    <property type="term" value="F:metal ion binding"/>
    <property type="evidence" value="ECO:0007669"/>
    <property type="project" value="UniProtKB-KW"/>
</dbReference>
<dbReference type="InterPro" id="IPR001279">
    <property type="entry name" value="Metallo-B-lactamas"/>
</dbReference>
<dbReference type="SMART" id="SM00849">
    <property type="entry name" value="Lactamase_B"/>
    <property type="match status" value="1"/>
</dbReference>
<dbReference type="PANTHER" id="PTHR43084:SF1">
    <property type="entry name" value="PERSULFIDE DIOXYGENASE ETHE1, MITOCHONDRIAL"/>
    <property type="match status" value="1"/>
</dbReference>
<name>A0A290XFY0_9GAMM</name>
<dbReference type="InterPro" id="IPR044528">
    <property type="entry name" value="POD-like_MBL-fold"/>
</dbReference>
<evidence type="ECO:0000259" key="2">
    <source>
        <dbReference type="SMART" id="SM00849"/>
    </source>
</evidence>
<dbReference type="GO" id="GO:0050313">
    <property type="term" value="F:sulfur dioxygenase activity"/>
    <property type="evidence" value="ECO:0007669"/>
    <property type="project" value="InterPro"/>
</dbReference>
<evidence type="ECO:0000313" key="4">
    <source>
        <dbReference type="Proteomes" id="UP000218968"/>
    </source>
</evidence>
<reference evidence="4" key="1">
    <citation type="submission" date="2017-09" db="EMBL/GenBank/DDBJ databases">
        <title>Luteimonas liuhanmingii sp.nov., isolated from the intestinal contents of Tibetan Plateau Pika in Yushu, Qinghai Province, China.</title>
        <authorList>
            <person name="Gui Z."/>
        </authorList>
    </citation>
    <scope>NUCLEOTIDE SEQUENCE [LARGE SCALE GENOMIC DNA]</scope>
    <source>
        <strain evidence="4">100111</strain>
    </source>
</reference>
<dbReference type="EMBL" id="CP023406">
    <property type="protein sequence ID" value="ATD67928.1"/>
    <property type="molecule type" value="Genomic_DNA"/>
</dbReference>
<dbReference type="CDD" id="cd07724">
    <property type="entry name" value="POD-like_MBL-fold"/>
    <property type="match status" value="1"/>
</dbReference>
<dbReference type="Pfam" id="PF00753">
    <property type="entry name" value="Lactamase_B"/>
    <property type="match status" value="1"/>
</dbReference>
<dbReference type="SUPFAM" id="SSF56281">
    <property type="entry name" value="Metallo-hydrolase/oxidoreductase"/>
    <property type="match status" value="1"/>
</dbReference>
<dbReference type="KEGG" id="lum:CNR27_11215"/>
<dbReference type="AlphaFoldDB" id="A0A290XFY0"/>
<sequence length="290" mass="31484">MNPLVESFYDPPTATFSHVVYDREGGHAAIVDPVMDFDPASAHTVFDSAQRLLDFVAQRRLAVEWILETHAHADHLSAAAWLRDRTGAKVAIGRGICGVQAQFKTVFGLEDSFPVDGRQFDHLFADGDTFAIGDLSGRVIATPGHTADSLSYVIGDAAFIGDTMFAPDTGTARADFPGGDAATLYRSIRRLFALPGETRVFLCHDYPPDGRAPRAQTTIAAQREHNVHLGGEVAEEAFVRMREARDAGLPVPRLILPALQVNIRGGDLPPPESNGVRYLRLPLDQFGDPA</sequence>
<feature type="domain" description="Metallo-beta-lactamase" evidence="2">
    <location>
        <begin position="14"/>
        <end position="204"/>
    </location>
</feature>
<accession>A0A290XFY0</accession>
<dbReference type="GO" id="GO:0006749">
    <property type="term" value="P:glutathione metabolic process"/>
    <property type="evidence" value="ECO:0007669"/>
    <property type="project" value="InterPro"/>
</dbReference>
<proteinExistence type="predicted"/>